<evidence type="ECO:0008006" key="4">
    <source>
        <dbReference type="Google" id="ProtNLM"/>
    </source>
</evidence>
<accession>A0A848LLY7</accession>
<evidence type="ECO:0000313" key="2">
    <source>
        <dbReference type="EMBL" id="NMO18709.1"/>
    </source>
</evidence>
<proteinExistence type="predicted"/>
<gene>
    <name evidence="2" type="ORF">HG543_28165</name>
</gene>
<evidence type="ECO:0000256" key="1">
    <source>
        <dbReference type="SAM" id="MobiDB-lite"/>
    </source>
</evidence>
<dbReference type="EMBL" id="JABBJJ010000150">
    <property type="protein sequence ID" value="NMO18709.1"/>
    <property type="molecule type" value="Genomic_DNA"/>
</dbReference>
<name>A0A848LLY7_9BACT</name>
<protein>
    <recommendedName>
        <fullName evidence="4">DUF5666 domain-containing protein</fullName>
    </recommendedName>
</protein>
<dbReference type="Proteomes" id="UP000518300">
    <property type="component" value="Unassembled WGS sequence"/>
</dbReference>
<keyword evidence="3" id="KW-1185">Reference proteome</keyword>
<reference evidence="2 3" key="1">
    <citation type="submission" date="2020-04" db="EMBL/GenBank/DDBJ databases">
        <title>Draft genome of Pyxidicoccus fallax type strain.</title>
        <authorList>
            <person name="Whitworth D.E."/>
        </authorList>
    </citation>
    <scope>NUCLEOTIDE SEQUENCE [LARGE SCALE GENOMIC DNA]</scope>
    <source>
        <strain evidence="2 3">DSM 14698</strain>
    </source>
</reference>
<comment type="caution">
    <text evidence="2">The sequence shown here is derived from an EMBL/GenBank/DDBJ whole genome shotgun (WGS) entry which is preliminary data.</text>
</comment>
<dbReference type="AlphaFoldDB" id="A0A848LLY7"/>
<feature type="region of interest" description="Disordered" evidence="1">
    <location>
        <begin position="27"/>
        <end position="48"/>
    </location>
</feature>
<organism evidence="2 3">
    <name type="scientific">Pyxidicoccus fallax</name>
    <dbReference type="NCBI Taxonomy" id="394095"/>
    <lineage>
        <taxon>Bacteria</taxon>
        <taxon>Pseudomonadati</taxon>
        <taxon>Myxococcota</taxon>
        <taxon>Myxococcia</taxon>
        <taxon>Myxococcales</taxon>
        <taxon>Cystobacterineae</taxon>
        <taxon>Myxococcaceae</taxon>
        <taxon>Pyxidicoccus</taxon>
    </lineage>
</organism>
<evidence type="ECO:0000313" key="3">
    <source>
        <dbReference type="Proteomes" id="UP000518300"/>
    </source>
</evidence>
<dbReference type="PROSITE" id="PS51257">
    <property type="entry name" value="PROKAR_LIPOPROTEIN"/>
    <property type="match status" value="1"/>
</dbReference>
<sequence>MRQWTWVLVAAGLGMTACKDSVQTESGRLGDERQAKQEAVSESQGAIGGEDLAEQEFFGTITSLSGNSFTVRDDNGIERPFRVEQDTRFMSEGQPVTRGQLREGAQIRTTYDEKDGQFVADQVELYAGTPSRDAPAPSGTEQK</sequence>
<dbReference type="RefSeq" id="WP_169347973.1">
    <property type="nucleotide sequence ID" value="NZ_JABBJJ010000150.1"/>
</dbReference>